<feature type="chain" id="PRO_5009193594" description="SEA domain-containing protein" evidence="3">
    <location>
        <begin position="19"/>
        <end position="574"/>
    </location>
</feature>
<evidence type="ECO:0008006" key="6">
    <source>
        <dbReference type="Google" id="ProtNLM"/>
    </source>
</evidence>
<keyword evidence="2" id="KW-0812">Transmembrane</keyword>
<name>A0A1E7FW50_9STRA</name>
<dbReference type="OrthoDB" id="56723at2759"/>
<evidence type="ECO:0000256" key="3">
    <source>
        <dbReference type="SAM" id="SignalP"/>
    </source>
</evidence>
<dbReference type="KEGG" id="fcy:FRACYDRAFT_232535"/>
<evidence type="ECO:0000256" key="2">
    <source>
        <dbReference type="SAM" id="Phobius"/>
    </source>
</evidence>
<keyword evidence="5" id="KW-1185">Reference proteome</keyword>
<evidence type="ECO:0000313" key="4">
    <source>
        <dbReference type="EMBL" id="OEU22380.1"/>
    </source>
</evidence>
<accession>A0A1E7FW50</accession>
<feature type="transmembrane region" description="Helical" evidence="2">
    <location>
        <begin position="300"/>
        <end position="322"/>
    </location>
</feature>
<keyword evidence="2" id="KW-0472">Membrane</keyword>
<gene>
    <name evidence="4" type="ORF">FRACYDRAFT_232535</name>
</gene>
<feature type="compositionally biased region" description="Polar residues" evidence="1">
    <location>
        <begin position="58"/>
        <end position="67"/>
    </location>
</feature>
<feature type="compositionally biased region" description="Pro residues" evidence="1">
    <location>
        <begin position="43"/>
        <end position="53"/>
    </location>
</feature>
<keyword evidence="3" id="KW-0732">Signal</keyword>
<evidence type="ECO:0000313" key="5">
    <source>
        <dbReference type="Proteomes" id="UP000095751"/>
    </source>
</evidence>
<feature type="signal peptide" evidence="3">
    <location>
        <begin position="1"/>
        <end position="18"/>
    </location>
</feature>
<dbReference type="InParanoid" id="A0A1E7FW50"/>
<dbReference type="EMBL" id="KV784353">
    <property type="protein sequence ID" value="OEU22380.1"/>
    <property type="molecule type" value="Genomic_DNA"/>
</dbReference>
<feature type="compositionally biased region" description="Low complexity" evidence="1">
    <location>
        <begin position="68"/>
        <end position="91"/>
    </location>
</feature>
<feature type="region of interest" description="Disordered" evidence="1">
    <location>
        <begin position="33"/>
        <end position="146"/>
    </location>
</feature>
<keyword evidence="2" id="KW-1133">Transmembrane helix</keyword>
<evidence type="ECO:0000256" key="1">
    <source>
        <dbReference type="SAM" id="MobiDB-lite"/>
    </source>
</evidence>
<dbReference type="AlphaFoldDB" id="A0A1E7FW50"/>
<sequence>MILLSFIFLLLIPRHIGAHCIINGGRIDHSSVGCTPSVSPAPTESPAPSPSPSETPTDTQAPSHSIFPSSSPTNAPTTSKPSANPTDSPTESPAPSPSPSMTPSDAPSKSLIPSASPSSSPSASPSASPSTTPTDGPSVFPSVFPSSSPTPSPIFLTATGVGVTIADVTGVRKMNASNKEYFEEETKTYLQNNVYRSPEVLKIDVEEVLVTHQRLNMEGSNITLLVVTIEVTASIVLNSPEIFSFEVFLEDFFEEPIHQKGLRAALENDISFSGGMLIKKVEISSSKNASLAKVPAGNNIVTGAIMGIVALIVGCGLIWMWIQKRHRILNFRSIRERKLNYQSTDSNDSSDGSAAISYGDVSERIVVTDSSSRSHDINQNNQSYPTELNDEEISISNSHPMYIPTTLIATESNIEVPDTPVTAFATSGFRTHDNEMLLSTGEKSNRYELPTERKKKNLLPPNILRKLPFHRESKPSYKAGKDVENEFEASSSMFGAGVVAGENNVGFFGGRKKKVKVKDSNHSGTIKSTPPPTEIGGPNPPPFAKSTITNDYGVVDIVDEIGMHSTNNDSDTYM</sequence>
<feature type="compositionally biased region" description="Pro residues" evidence="1">
    <location>
        <begin position="529"/>
        <end position="543"/>
    </location>
</feature>
<organism evidence="4 5">
    <name type="scientific">Fragilariopsis cylindrus CCMP1102</name>
    <dbReference type="NCBI Taxonomy" id="635003"/>
    <lineage>
        <taxon>Eukaryota</taxon>
        <taxon>Sar</taxon>
        <taxon>Stramenopiles</taxon>
        <taxon>Ochrophyta</taxon>
        <taxon>Bacillariophyta</taxon>
        <taxon>Bacillariophyceae</taxon>
        <taxon>Bacillariophycidae</taxon>
        <taxon>Bacillariales</taxon>
        <taxon>Bacillariaceae</taxon>
        <taxon>Fragilariopsis</taxon>
    </lineage>
</organism>
<feature type="compositionally biased region" description="Low complexity" evidence="1">
    <location>
        <begin position="101"/>
        <end position="146"/>
    </location>
</feature>
<reference evidence="4 5" key="1">
    <citation type="submission" date="2016-09" db="EMBL/GenBank/DDBJ databases">
        <title>Extensive genetic diversity and differential bi-allelic expression allows diatom success in the polar Southern Ocean.</title>
        <authorList>
            <consortium name="DOE Joint Genome Institute"/>
            <person name="Mock T."/>
            <person name="Otillar R.P."/>
            <person name="Strauss J."/>
            <person name="Dupont C."/>
            <person name="Frickenhaus S."/>
            <person name="Maumus F."/>
            <person name="Mcmullan M."/>
            <person name="Sanges R."/>
            <person name="Schmutz J."/>
            <person name="Toseland A."/>
            <person name="Valas R."/>
            <person name="Veluchamy A."/>
            <person name="Ward B.J."/>
            <person name="Allen A."/>
            <person name="Barry K."/>
            <person name="Falciatore A."/>
            <person name="Ferrante M."/>
            <person name="Fortunato A.E."/>
            <person name="Gloeckner G."/>
            <person name="Gruber A."/>
            <person name="Hipkin R."/>
            <person name="Janech M."/>
            <person name="Kroth P."/>
            <person name="Leese F."/>
            <person name="Lindquist E."/>
            <person name="Lyon B.R."/>
            <person name="Martin J."/>
            <person name="Mayer C."/>
            <person name="Parker M."/>
            <person name="Quesneville H."/>
            <person name="Raymond J."/>
            <person name="Uhlig C."/>
            <person name="Valentin K.U."/>
            <person name="Worden A.Z."/>
            <person name="Armbrust E.V."/>
            <person name="Bowler C."/>
            <person name="Green B."/>
            <person name="Moulton V."/>
            <person name="Van Oosterhout C."/>
            <person name="Grigoriev I."/>
        </authorList>
    </citation>
    <scope>NUCLEOTIDE SEQUENCE [LARGE SCALE GENOMIC DNA]</scope>
    <source>
        <strain evidence="4 5">CCMP1102</strain>
    </source>
</reference>
<proteinExistence type="predicted"/>
<dbReference type="Proteomes" id="UP000095751">
    <property type="component" value="Unassembled WGS sequence"/>
</dbReference>
<protein>
    <recommendedName>
        <fullName evidence="6">SEA domain-containing protein</fullName>
    </recommendedName>
</protein>
<feature type="region of interest" description="Disordered" evidence="1">
    <location>
        <begin position="516"/>
        <end position="543"/>
    </location>
</feature>